<dbReference type="KEGG" id="qlo:115989155"/>
<keyword evidence="6 16" id="KW-0812">Transmembrane</keyword>
<keyword evidence="3" id="KW-0597">Phosphoprotein</keyword>
<evidence type="ECO:0000256" key="10">
    <source>
        <dbReference type="ARBA" id="ARBA00022777"/>
    </source>
</evidence>
<dbReference type="EMBL" id="LRBV02000005">
    <property type="status" value="NOT_ANNOTATED_CDS"/>
    <property type="molecule type" value="Genomic_DNA"/>
</dbReference>
<dbReference type="PANTHER" id="PTHR45631:SF202">
    <property type="entry name" value="SENESCENCE-INDUCED RECEPTOR-LIKE SERINE_THREONINE-PROTEIN KINASE"/>
    <property type="match status" value="1"/>
</dbReference>
<dbReference type="FunFam" id="1.10.510.10:FF:000146">
    <property type="entry name" value="LRR receptor-like serine/threonine-protein kinase IOS1"/>
    <property type="match status" value="1"/>
</dbReference>
<dbReference type="PROSITE" id="PS50011">
    <property type="entry name" value="PROTEIN_KINASE_DOM"/>
    <property type="match status" value="1"/>
</dbReference>
<dbReference type="SMART" id="SM00220">
    <property type="entry name" value="S_TKc"/>
    <property type="match status" value="1"/>
</dbReference>
<dbReference type="FunFam" id="3.30.200.20:FF:000394">
    <property type="entry name" value="Leucine-rich repeat receptor-like protein kinase"/>
    <property type="match status" value="1"/>
</dbReference>
<dbReference type="GO" id="GO:0005524">
    <property type="term" value="F:ATP binding"/>
    <property type="evidence" value="ECO:0007669"/>
    <property type="project" value="UniProtKB-UniRule"/>
</dbReference>
<dbReference type="FunCoup" id="A0A7N2LMS3">
    <property type="interactions" value="183"/>
</dbReference>
<comment type="subcellular location">
    <subcellularLocation>
        <location evidence="1">Membrane</location>
        <topology evidence="1">Single-pass membrane protein</topology>
    </subcellularLocation>
</comment>
<evidence type="ECO:0000256" key="11">
    <source>
        <dbReference type="ARBA" id="ARBA00022840"/>
    </source>
</evidence>
<dbReference type="GeneID" id="115989155"/>
<dbReference type="SUPFAM" id="SSF56112">
    <property type="entry name" value="Protein kinase-like (PK-like)"/>
    <property type="match status" value="1"/>
</dbReference>
<organism evidence="19 20">
    <name type="scientific">Quercus lobata</name>
    <name type="common">Valley oak</name>
    <dbReference type="NCBI Taxonomy" id="97700"/>
    <lineage>
        <taxon>Eukaryota</taxon>
        <taxon>Viridiplantae</taxon>
        <taxon>Streptophyta</taxon>
        <taxon>Embryophyta</taxon>
        <taxon>Tracheophyta</taxon>
        <taxon>Spermatophyta</taxon>
        <taxon>Magnoliopsida</taxon>
        <taxon>eudicotyledons</taxon>
        <taxon>Gunneridae</taxon>
        <taxon>Pentapetalae</taxon>
        <taxon>rosids</taxon>
        <taxon>fabids</taxon>
        <taxon>Fagales</taxon>
        <taxon>Fagaceae</taxon>
        <taxon>Quercus</taxon>
    </lineage>
</organism>
<dbReference type="Gene3D" id="3.30.200.20">
    <property type="entry name" value="Phosphorylase Kinase, domain 1"/>
    <property type="match status" value="1"/>
</dbReference>
<dbReference type="InParanoid" id="A0A7N2LMS3"/>
<dbReference type="PANTHER" id="PTHR45631">
    <property type="entry name" value="OS07G0107800 PROTEIN-RELATED"/>
    <property type="match status" value="1"/>
</dbReference>
<keyword evidence="10" id="KW-0418">Kinase</keyword>
<evidence type="ECO:0000256" key="17">
    <source>
        <dbReference type="SAM" id="SignalP"/>
    </source>
</evidence>
<dbReference type="SUPFAM" id="SSF52058">
    <property type="entry name" value="L domain-like"/>
    <property type="match status" value="1"/>
</dbReference>
<proteinExistence type="predicted"/>
<dbReference type="Pfam" id="PF12819">
    <property type="entry name" value="Malectin_like"/>
    <property type="match status" value="1"/>
</dbReference>
<dbReference type="Gramene" id="QL05p017961:mrna">
    <property type="protein sequence ID" value="QL05p017961:mrna"/>
    <property type="gene ID" value="QL05p017961"/>
</dbReference>
<keyword evidence="8" id="KW-0677">Repeat</keyword>
<dbReference type="Gene3D" id="2.60.120.430">
    <property type="entry name" value="Galactose-binding lectin"/>
    <property type="match status" value="1"/>
</dbReference>
<evidence type="ECO:0000256" key="4">
    <source>
        <dbReference type="ARBA" id="ARBA00022614"/>
    </source>
</evidence>
<keyword evidence="12 16" id="KW-1133">Transmembrane helix</keyword>
<keyword evidence="4" id="KW-0433">Leucine-rich repeat</keyword>
<dbReference type="RefSeq" id="XP_030968675.1">
    <property type="nucleotide sequence ID" value="XM_031112815.1"/>
</dbReference>
<dbReference type="InterPro" id="IPR017441">
    <property type="entry name" value="Protein_kinase_ATP_BS"/>
</dbReference>
<evidence type="ECO:0000256" key="7">
    <source>
        <dbReference type="ARBA" id="ARBA00022729"/>
    </source>
</evidence>
<evidence type="ECO:0000259" key="18">
    <source>
        <dbReference type="PROSITE" id="PS50011"/>
    </source>
</evidence>
<dbReference type="InterPro" id="IPR000719">
    <property type="entry name" value="Prot_kinase_dom"/>
</dbReference>
<dbReference type="InterPro" id="IPR001611">
    <property type="entry name" value="Leu-rich_rpt"/>
</dbReference>
<evidence type="ECO:0000256" key="9">
    <source>
        <dbReference type="ARBA" id="ARBA00022741"/>
    </source>
</evidence>
<evidence type="ECO:0000256" key="13">
    <source>
        <dbReference type="ARBA" id="ARBA00023136"/>
    </source>
</evidence>
<dbReference type="FunFam" id="3.80.10.10:FF:000129">
    <property type="entry name" value="Leucine-rich repeat receptor-like kinase"/>
    <property type="match status" value="1"/>
</dbReference>
<feature type="transmembrane region" description="Helical" evidence="16">
    <location>
        <begin position="513"/>
        <end position="538"/>
    </location>
</feature>
<feature type="domain" description="Protein kinase" evidence="18">
    <location>
        <begin position="580"/>
        <end position="851"/>
    </location>
</feature>
<evidence type="ECO:0000256" key="16">
    <source>
        <dbReference type="SAM" id="Phobius"/>
    </source>
</evidence>
<keyword evidence="13 16" id="KW-0472">Membrane</keyword>
<reference evidence="19" key="2">
    <citation type="submission" date="2021-01" db="UniProtKB">
        <authorList>
            <consortium name="EnsemblPlants"/>
        </authorList>
    </citation>
    <scope>IDENTIFICATION</scope>
</reference>
<dbReference type="InterPro" id="IPR024788">
    <property type="entry name" value="Malectin-like_Carb-bd_dom"/>
</dbReference>
<keyword evidence="2" id="KW-0723">Serine/threonine-protein kinase</keyword>
<evidence type="ECO:0000256" key="2">
    <source>
        <dbReference type="ARBA" id="ARBA00022527"/>
    </source>
</evidence>
<dbReference type="Gene3D" id="1.10.510.10">
    <property type="entry name" value="Transferase(Phosphotransferase) domain 1"/>
    <property type="match status" value="1"/>
</dbReference>
<dbReference type="Pfam" id="PF00069">
    <property type="entry name" value="Pkinase"/>
    <property type="match status" value="1"/>
</dbReference>
<dbReference type="EnsemblPlants" id="QL05p017961:mrna">
    <property type="protein sequence ID" value="QL05p017961:mrna"/>
    <property type="gene ID" value="QL05p017961"/>
</dbReference>
<evidence type="ECO:0000256" key="12">
    <source>
        <dbReference type="ARBA" id="ARBA00022989"/>
    </source>
</evidence>
<dbReference type="GO" id="GO:0016020">
    <property type="term" value="C:membrane"/>
    <property type="evidence" value="ECO:0007669"/>
    <property type="project" value="UniProtKB-SubCell"/>
</dbReference>
<keyword evidence="20" id="KW-1185">Reference proteome</keyword>
<evidence type="ECO:0000256" key="14">
    <source>
        <dbReference type="ARBA" id="ARBA00023170"/>
    </source>
</evidence>
<dbReference type="GO" id="GO:0004674">
    <property type="term" value="F:protein serine/threonine kinase activity"/>
    <property type="evidence" value="ECO:0007669"/>
    <property type="project" value="UniProtKB-KW"/>
</dbReference>
<evidence type="ECO:0000256" key="8">
    <source>
        <dbReference type="ARBA" id="ARBA00022737"/>
    </source>
</evidence>
<dbReference type="Gene3D" id="3.80.10.10">
    <property type="entry name" value="Ribonuclease Inhibitor"/>
    <property type="match status" value="1"/>
</dbReference>
<dbReference type="PROSITE" id="PS00108">
    <property type="entry name" value="PROTEIN_KINASE_ST"/>
    <property type="match status" value="1"/>
</dbReference>
<evidence type="ECO:0000256" key="15">
    <source>
        <dbReference type="PROSITE-ProRule" id="PRU10141"/>
    </source>
</evidence>
<evidence type="ECO:0000313" key="19">
    <source>
        <dbReference type="EnsemblPlants" id="QL05p017961:mrna"/>
    </source>
</evidence>
<feature type="chain" id="PRO_5029787995" description="Protein kinase domain-containing protein" evidence="17">
    <location>
        <begin position="26"/>
        <end position="886"/>
    </location>
</feature>
<keyword evidence="11 15" id="KW-0067">ATP-binding</keyword>
<dbReference type="OMA" id="YKATHQQ"/>
<evidence type="ECO:0000256" key="6">
    <source>
        <dbReference type="ARBA" id="ARBA00022692"/>
    </source>
</evidence>
<evidence type="ECO:0000313" key="20">
    <source>
        <dbReference type="Proteomes" id="UP000594261"/>
    </source>
</evidence>
<dbReference type="InterPro" id="IPR008271">
    <property type="entry name" value="Ser/Thr_kinase_AS"/>
</dbReference>
<feature type="binding site" evidence="15">
    <location>
        <position position="607"/>
    </location>
    <ligand>
        <name>ATP</name>
        <dbReference type="ChEBI" id="CHEBI:30616"/>
    </ligand>
</feature>
<dbReference type="AlphaFoldDB" id="A0A7N2LMS3"/>
<feature type="signal peptide" evidence="17">
    <location>
        <begin position="1"/>
        <end position="25"/>
    </location>
</feature>
<dbReference type="PROSITE" id="PS00107">
    <property type="entry name" value="PROTEIN_KINASE_ATP"/>
    <property type="match status" value="1"/>
</dbReference>
<evidence type="ECO:0000256" key="5">
    <source>
        <dbReference type="ARBA" id="ARBA00022679"/>
    </source>
</evidence>
<keyword evidence="9 15" id="KW-0547">Nucleotide-binding</keyword>
<reference evidence="19 20" key="1">
    <citation type="journal article" date="2016" name="G3 (Bethesda)">
        <title>First Draft Assembly and Annotation of the Genome of a California Endemic Oak Quercus lobata Nee (Fagaceae).</title>
        <authorList>
            <person name="Sork V.L."/>
            <person name="Fitz-Gibbon S.T."/>
            <person name="Puiu D."/>
            <person name="Crepeau M."/>
            <person name="Gugger P.F."/>
            <person name="Sherman R."/>
            <person name="Stevens K."/>
            <person name="Langley C.H."/>
            <person name="Pellegrini M."/>
            <person name="Salzberg S.L."/>
        </authorList>
    </citation>
    <scope>NUCLEOTIDE SEQUENCE [LARGE SCALE GENOMIC DNA]</scope>
    <source>
        <strain evidence="19 20">cv. SW786</strain>
    </source>
</reference>
<accession>A0A7N2LMS3</accession>
<dbReference type="PRINTS" id="PR00019">
    <property type="entry name" value="LEURICHRPT"/>
</dbReference>
<name>A0A7N2LMS3_QUELO</name>
<dbReference type="InterPro" id="IPR011009">
    <property type="entry name" value="Kinase-like_dom_sf"/>
</dbReference>
<keyword evidence="14" id="KW-0675">Receptor</keyword>
<evidence type="ECO:0000256" key="3">
    <source>
        <dbReference type="ARBA" id="ARBA00022553"/>
    </source>
</evidence>
<dbReference type="Pfam" id="PF13855">
    <property type="entry name" value="LRR_8"/>
    <property type="match status" value="1"/>
</dbReference>
<sequence length="886" mass="99745">MVMGRFKRFISELFGGLALILLVHAQDQSDFISIDCGLPENSSYTEWSTGVDYISDAGFIDSGINRQISTEFKVDLQRQVWSLRSFPEGIRNCYSIRITQGTKYLIRATFFYGNYDGESKLPEFDVHLGANMWNTIKITNVSNAFVKELIHVPPLNYIQLCLVNTQRGTPFISAIELRPLPNSSYVTTDGSLERFWRVDVGSESNSPYRYKYDVYDRIWWPYNYEEWTGLSTSLTIESRSSNPSRPPSVVMSTAATPINDSASLNFYWEPEDATSKYYIYMHFAEVVKLKANQSRSFNVTLNGKHWYGPYVPEYLWTFIMYSTDALISTGGKYFFSLVKTENSTLPPIINAIEVYSVKNLLQSETDQEDVGAITKIKSTYGVKRNWQGDPCAPQAYLWEGLNCSYDGYNAPRVISLNLSSSELTGAISADISTLVMLQYLDLSNNSLTGLVPEFLSQLQYLEVLNLERNQLSGSIPAELIKRSKSGSLLLSVGENSNLCASNSCERKKSKNNIVVLILASVVGLLILSLTIAAIFCGLTRRKKQDKTRVALVDTEPNVQNRPLESMQRQVTYSDLQRITNNFERILGKGGFGTVYYGCMDGIRVAVKVFSPSSVQGYQQFQAEVKLLVRVHHKNLTTLVGYCYEGTNMGLVYEYMANRDLEAQLSGHNTNILSWQARLQIAIDAAEGLEYLHHGCKPPIIHRDVKTTNILLNEKFNAKLGDFGLSKIFQTDSGTHVSTNVVGTPGYLDPEYYKSNWLNEKSDVYSFGVVLLKIITNRPVIGRSQDRTHISQWVSFMLAKGDIQNIVDPRLGGDFDVNSVWKAVEVAVVCVSPTSSRRPTMNQVLTELKESLTTELSQKMEGYGVELKDSFDMINMDLDTELNPLAR</sequence>
<keyword evidence="7 17" id="KW-0732">Signal</keyword>
<dbReference type="CDD" id="cd14066">
    <property type="entry name" value="STKc_IRAK"/>
    <property type="match status" value="1"/>
</dbReference>
<dbReference type="OrthoDB" id="2017114at2759"/>
<gene>
    <name evidence="19" type="primary">LOC115989155</name>
</gene>
<dbReference type="Proteomes" id="UP000594261">
    <property type="component" value="Chromosome 5"/>
</dbReference>
<dbReference type="InterPro" id="IPR032675">
    <property type="entry name" value="LRR_dom_sf"/>
</dbReference>
<keyword evidence="5" id="KW-0808">Transferase</keyword>
<protein>
    <recommendedName>
        <fullName evidence="18">Protein kinase domain-containing protein</fullName>
    </recommendedName>
</protein>
<evidence type="ECO:0000256" key="1">
    <source>
        <dbReference type="ARBA" id="ARBA00004167"/>
    </source>
</evidence>